<dbReference type="GO" id="GO:0035438">
    <property type="term" value="F:cyclic-di-GMP binding"/>
    <property type="evidence" value="ECO:0007669"/>
    <property type="project" value="InterPro"/>
</dbReference>
<proteinExistence type="predicted"/>
<dbReference type="Pfam" id="PF07238">
    <property type="entry name" value="PilZ"/>
    <property type="match status" value="1"/>
</dbReference>
<reference evidence="3" key="1">
    <citation type="submission" date="2019-11" db="EMBL/GenBank/DDBJ databases">
        <title>Isolation and characterization of two novel species in the genus Thiomicrorhabdus.</title>
        <authorList>
            <person name="Mochizuki J."/>
            <person name="Kojima H."/>
            <person name="Fukui M."/>
        </authorList>
    </citation>
    <scope>NUCLEOTIDE SEQUENCE [LARGE SCALE GENOMIC DNA]</scope>
    <source>
        <strain evidence="3">AkT22</strain>
    </source>
</reference>
<evidence type="ECO:0000313" key="3">
    <source>
        <dbReference type="Proteomes" id="UP000501466"/>
    </source>
</evidence>
<dbReference type="RefSeq" id="WP_173291963.1">
    <property type="nucleotide sequence ID" value="NZ_AP021888.1"/>
</dbReference>
<dbReference type="AlphaFoldDB" id="A0A6F8PQB2"/>
<keyword evidence="3" id="KW-1185">Reference proteome</keyword>
<feature type="domain" description="PilZ" evidence="1">
    <location>
        <begin position="4"/>
        <end position="104"/>
    </location>
</feature>
<accession>A0A6F8PQB2</accession>
<organism evidence="2 3">
    <name type="scientific">Thiosulfativibrio zosterae</name>
    <dbReference type="NCBI Taxonomy" id="2675053"/>
    <lineage>
        <taxon>Bacteria</taxon>
        <taxon>Pseudomonadati</taxon>
        <taxon>Pseudomonadota</taxon>
        <taxon>Gammaproteobacteria</taxon>
        <taxon>Thiotrichales</taxon>
        <taxon>Piscirickettsiaceae</taxon>
        <taxon>Thiosulfativibrio</taxon>
    </lineage>
</organism>
<dbReference type="KEGG" id="tzo:THMIRHAT_19700"/>
<dbReference type="InterPro" id="IPR009875">
    <property type="entry name" value="PilZ_domain"/>
</dbReference>
<evidence type="ECO:0000313" key="2">
    <source>
        <dbReference type="EMBL" id="BBP44224.1"/>
    </source>
</evidence>
<evidence type="ECO:0000259" key="1">
    <source>
        <dbReference type="Pfam" id="PF07238"/>
    </source>
</evidence>
<dbReference type="SUPFAM" id="SSF141371">
    <property type="entry name" value="PilZ domain-like"/>
    <property type="match status" value="1"/>
</dbReference>
<name>A0A6F8PQB2_9GAMM</name>
<protein>
    <recommendedName>
        <fullName evidence="1">PilZ domain-containing protein</fullName>
    </recommendedName>
</protein>
<dbReference type="Proteomes" id="UP000501466">
    <property type="component" value="Chromosome"/>
</dbReference>
<sequence length="112" mass="12616">MPNNQRQYERVSTSQPTIILHHQHEDTGKMIDISAQGSGVIANAPVLEGENVKLKFTLPTHAIHSPFEISGKVVHSNKVRQQYLVGIVFDTINPSYESAIREFISNHHSMRD</sequence>
<gene>
    <name evidence="2" type="ORF">THMIRHAT_19700</name>
</gene>
<dbReference type="EMBL" id="AP021888">
    <property type="protein sequence ID" value="BBP44224.1"/>
    <property type="molecule type" value="Genomic_DNA"/>
</dbReference>
<dbReference type="Gene3D" id="2.40.10.220">
    <property type="entry name" value="predicted glycosyltransferase like domains"/>
    <property type="match status" value="1"/>
</dbReference>